<evidence type="ECO:0000256" key="1">
    <source>
        <dbReference type="ARBA" id="ARBA00004496"/>
    </source>
</evidence>
<dbReference type="FunFam" id="3.10.150.10:FF:000007">
    <property type="entry name" value="Beta sliding clamp"/>
    <property type="match status" value="1"/>
</dbReference>
<dbReference type="EMBL" id="PIQC01000004">
    <property type="protein sequence ID" value="RUO69658.1"/>
    <property type="molecule type" value="Genomic_DNA"/>
</dbReference>
<dbReference type="PIRSF" id="PIRSF000804">
    <property type="entry name" value="DNA_pol_III_b"/>
    <property type="match status" value="1"/>
</dbReference>
<reference evidence="15" key="1">
    <citation type="journal article" date="2018" name="Front. Microbiol.">
        <title>Genome-Based Analysis Reveals the Taxonomy and Diversity of the Family Idiomarinaceae.</title>
        <authorList>
            <person name="Liu Y."/>
            <person name="Lai Q."/>
            <person name="Shao Z."/>
        </authorList>
    </citation>
    <scope>NUCLEOTIDE SEQUENCE [LARGE SCALE GENOMIC DNA]</scope>
    <source>
        <strain evidence="15">R22</strain>
    </source>
</reference>
<dbReference type="NCBIfam" id="TIGR00663">
    <property type="entry name" value="dnan"/>
    <property type="match status" value="1"/>
</dbReference>
<protein>
    <recommendedName>
        <fullName evidence="3 10">Beta sliding clamp</fullName>
    </recommendedName>
</protein>
<dbReference type="AlphaFoldDB" id="A0A432Z0E1"/>
<dbReference type="GO" id="GO:0006271">
    <property type="term" value="P:DNA strand elongation involved in DNA replication"/>
    <property type="evidence" value="ECO:0007669"/>
    <property type="project" value="TreeGrafter"/>
</dbReference>
<feature type="domain" description="DNA polymerase III beta sliding clamp N-terminal" evidence="11">
    <location>
        <begin position="1"/>
        <end position="120"/>
    </location>
</feature>
<dbReference type="PANTHER" id="PTHR30478:SF0">
    <property type="entry name" value="BETA SLIDING CLAMP"/>
    <property type="match status" value="1"/>
</dbReference>
<dbReference type="GO" id="GO:0003887">
    <property type="term" value="F:DNA-directed DNA polymerase activity"/>
    <property type="evidence" value="ECO:0007669"/>
    <property type="project" value="UniProtKB-UniRule"/>
</dbReference>
<organism evidence="14 15">
    <name type="scientific">Idiomarina ramblicola</name>
    <dbReference type="NCBI Taxonomy" id="263724"/>
    <lineage>
        <taxon>Bacteria</taxon>
        <taxon>Pseudomonadati</taxon>
        <taxon>Pseudomonadota</taxon>
        <taxon>Gammaproteobacteria</taxon>
        <taxon>Alteromonadales</taxon>
        <taxon>Idiomarinaceae</taxon>
        <taxon>Idiomarina</taxon>
    </lineage>
</organism>
<evidence type="ECO:0000313" key="14">
    <source>
        <dbReference type="EMBL" id="RUO69658.1"/>
    </source>
</evidence>
<evidence type="ECO:0000256" key="6">
    <source>
        <dbReference type="ARBA" id="ARBA00022695"/>
    </source>
</evidence>
<comment type="caution">
    <text evidence="14">The sequence shown here is derived from an EMBL/GenBank/DDBJ whole genome shotgun (WGS) entry which is preliminary data.</text>
</comment>
<comment type="function">
    <text evidence="10">Confers DNA tethering and processivity to DNA polymerases and other proteins. Acts as a clamp, forming a ring around DNA (a reaction catalyzed by the clamp-loading complex) which diffuses in an ATP-independent manner freely and bidirectionally along dsDNA. Initially characterized for its ability to contact the catalytic subunit of DNA polymerase III (Pol III), a complex, multichain enzyme responsible for most of the replicative synthesis in bacteria; Pol III exhibits 3'-5' exonuclease proofreading activity. The beta chain is required for initiation of replication as well as for processivity of DNA replication.</text>
</comment>
<sequence length="367" mass="40770">MKFSINRDAFLKPLQVVSGAVERRHTLPILSNLLLQVDNGQLKLTGTDLEVELVSAVPLESADMDAAVTVPAKKLLDIVRSLPEGSTIEFTSQEDTATVKSGRSKFKLSTLSSDDFPNIDDWKSDIHLVTEQAILKDLMEKTHFSMANQDVRYYLNGMLFETDNGMLRSVATDGHRLAMSTCAIDQPGLAQRQVIVPRKGVVELLRLLGDDDQEVSISIGNNHIRVETPELVFTSKLVDGRFPDYRRVLPSGGDKVVVAHRDALRQSFGRASILSNEKFRGVRLNLSSGELCITATNPEQEQAEEVIEVEYQGDDLEIGFNVSYLLDVLNNIDDEQVSFTLSDSNSSALIEPQHDESCCYVIMPMRL</sequence>
<evidence type="ECO:0000256" key="8">
    <source>
        <dbReference type="ARBA" id="ARBA00022932"/>
    </source>
</evidence>
<feature type="domain" description="DNA polymerase III beta sliding clamp central" evidence="12">
    <location>
        <begin position="131"/>
        <end position="244"/>
    </location>
</feature>
<evidence type="ECO:0000256" key="9">
    <source>
        <dbReference type="ARBA" id="ARBA00023125"/>
    </source>
</evidence>
<keyword evidence="5 10" id="KW-0808">Transferase</keyword>
<dbReference type="GO" id="GO:0009360">
    <property type="term" value="C:DNA polymerase III complex"/>
    <property type="evidence" value="ECO:0007669"/>
    <property type="project" value="InterPro"/>
</dbReference>
<evidence type="ECO:0000256" key="7">
    <source>
        <dbReference type="ARBA" id="ARBA00022705"/>
    </source>
</evidence>
<keyword evidence="4 10" id="KW-0963">Cytoplasm</keyword>
<evidence type="ECO:0000256" key="5">
    <source>
        <dbReference type="ARBA" id="ARBA00022679"/>
    </source>
</evidence>
<comment type="similarity">
    <text evidence="2 10">Belongs to the beta sliding clamp family.</text>
</comment>
<dbReference type="GO" id="GO:0005737">
    <property type="term" value="C:cytoplasm"/>
    <property type="evidence" value="ECO:0007669"/>
    <property type="project" value="UniProtKB-SubCell"/>
</dbReference>
<dbReference type="Pfam" id="PF02768">
    <property type="entry name" value="DNA_pol3_beta_3"/>
    <property type="match status" value="1"/>
</dbReference>
<evidence type="ECO:0000259" key="12">
    <source>
        <dbReference type="Pfam" id="PF02767"/>
    </source>
</evidence>
<dbReference type="PANTHER" id="PTHR30478">
    <property type="entry name" value="DNA POLYMERASE III SUBUNIT BETA"/>
    <property type="match status" value="1"/>
</dbReference>
<dbReference type="Pfam" id="PF02767">
    <property type="entry name" value="DNA_pol3_beta_2"/>
    <property type="match status" value="1"/>
</dbReference>
<dbReference type="RefSeq" id="WP_126781581.1">
    <property type="nucleotide sequence ID" value="NZ_PIQC01000004.1"/>
</dbReference>
<keyword evidence="9" id="KW-0238">DNA-binding</keyword>
<dbReference type="Gene3D" id="3.10.150.10">
    <property type="entry name" value="DNA Polymerase III, subunit A, domain 2"/>
    <property type="match status" value="1"/>
</dbReference>
<dbReference type="SUPFAM" id="SSF55979">
    <property type="entry name" value="DNA clamp"/>
    <property type="match status" value="3"/>
</dbReference>
<keyword evidence="7 10" id="KW-0235">DNA replication</keyword>
<dbReference type="InterPro" id="IPR022634">
    <property type="entry name" value="DNA_polIII_beta_N"/>
</dbReference>
<dbReference type="InterPro" id="IPR022637">
    <property type="entry name" value="DNA_polIII_beta_cen"/>
</dbReference>
<dbReference type="OrthoDB" id="8421503at2"/>
<evidence type="ECO:0000256" key="4">
    <source>
        <dbReference type="ARBA" id="ARBA00022490"/>
    </source>
</evidence>
<dbReference type="InterPro" id="IPR022635">
    <property type="entry name" value="DNA_polIII_beta_C"/>
</dbReference>
<dbReference type="SMART" id="SM00480">
    <property type="entry name" value="POL3Bc"/>
    <property type="match status" value="1"/>
</dbReference>
<dbReference type="Proteomes" id="UP000288058">
    <property type="component" value="Unassembled WGS sequence"/>
</dbReference>
<gene>
    <name evidence="14" type="ORF">CWI78_06965</name>
</gene>
<evidence type="ECO:0000256" key="10">
    <source>
        <dbReference type="PIRNR" id="PIRNR000804"/>
    </source>
</evidence>
<dbReference type="CDD" id="cd00140">
    <property type="entry name" value="beta_clamp"/>
    <property type="match status" value="1"/>
</dbReference>
<evidence type="ECO:0000259" key="11">
    <source>
        <dbReference type="Pfam" id="PF00712"/>
    </source>
</evidence>
<dbReference type="GO" id="GO:0008408">
    <property type="term" value="F:3'-5' exonuclease activity"/>
    <property type="evidence" value="ECO:0007669"/>
    <property type="project" value="InterPro"/>
</dbReference>
<evidence type="ECO:0000256" key="3">
    <source>
        <dbReference type="ARBA" id="ARBA00021035"/>
    </source>
</evidence>
<keyword evidence="8 10" id="KW-0239">DNA-directed DNA polymerase</keyword>
<dbReference type="GO" id="GO:0003677">
    <property type="term" value="F:DNA binding"/>
    <property type="evidence" value="ECO:0007669"/>
    <property type="project" value="UniProtKB-UniRule"/>
</dbReference>
<comment type="subunit">
    <text evidence="10">Forms a ring-shaped head-to-tail homodimer around DNA.</text>
</comment>
<evidence type="ECO:0000259" key="13">
    <source>
        <dbReference type="Pfam" id="PF02768"/>
    </source>
</evidence>
<comment type="subcellular location">
    <subcellularLocation>
        <location evidence="1 10">Cytoplasm</location>
    </subcellularLocation>
</comment>
<keyword evidence="15" id="KW-1185">Reference proteome</keyword>
<feature type="domain" description="DNA polymerase III beta sliding clamp C-terminal" evidence="13">
    <location>
        <begin position="246"/>
        <end position="366"/>
    </location>
</feature>
<keyword evidence="6 10" id="KW-0548">Nucleotidyltransferase</keyword>
<accession>A0A432Z0E1</accession>
<evidence type="ECO:0000256" key="2">
    <source>
        <dbReference type="ARBA" id="ARBA00010752"/>
    </source>
</evidence>
<proteinExistence type="inferred from homology"/>
<dbReference type="InterPro" id="IPR001001">
    <property type="entry name" value="DNA_polIII_beta"/>
</dbReference>
<evidence type="ECO:0000313" key="15">
    <source>
        <dbReference type="Proteomes" id="UP000288058"/>
    </source>
</evidence>
<dbReference type="Gene3D" id="3.70.10.10">
    <property type="match status" value="1"/>
</dbReference>
<dbReference type="Pfam" id="PF00712">
    <property type="entry name" value="DNA_pol3_beta"/>
    <property type="match status" value="1"/>
</dbReference>
<dbReference type="InterPro" id="IPR046938">
    <property type="entry name" value="DNA_clamp_sf"/>
</dbReference>
<name>A0A432Z0E1_9GAMM</name>